<dbReference type="InterPro" id="IPR000835">
    <property type="entry name" value="HTH_MarR-typ"/>
</dbReference>
<evidence type="ECO:0000256" key="3">
    <source>
        <dbReference type="ARBA" id="ARBA00023163"/>
    </source>
</evidence>
<dbReference type="EMBL" id="DWVS01000134">
    <property type="protein sequence ID" value="HJC87420.1"/>
    <property type="molecule type" value="Genomic_DNA"/>
</dbReference>
<dbReference type="AlphaFoldDB" id="A0A9D2TSD9"/>
<keyword evidence="3" id="KW-0804">Transcription</keyword>
<dbReference type="GO" id="GO:0003700">
    <property type="term" value="F:DNA-binding transcription factor activity"/>
    <property type="evidence" value="ECO:0007669"/>
    <property type="project" value="InterPro"/>
</dbReference>
<dbReference type="SUPFAM" id="SSF46785">
    <property type="entry name" value="Winged helix' DNA-binding domain"/>
    <property type="match status" value="1"/>
</dbReference>
<evidence type="ECO:0000256" key="1">
    <source>
        <dbReference type="ARBA" id="ARBA00023015"/>
    </source>
</evidence>
<gene>
    <name evidence="5" type="ORF">H9926_05320</name>
</gene>
<organism evidence="5 6">
    <name type="scientific">Candidatus Eisenbergiella intestinigallinarum</name>
    <dbReference type="NCBI Taxonomy" id="2838549"/>
    <lineage>
        <taxon>Bacteria</taxon>
        <taxon>Bacillati</taxon>
        <taxon>Bacillota</taxon>
        <taxon>Clostridia</taxon>
        <taxon>Lachnospirales</taxon>
        <taxon>Lachnospiraceae</taxon>
        <taxon>Eisenbergiella</taxon>
    </lineage>
</organism>
<keyword evidence="1" id="KW-0805">Transcription regulation</keyword>
<dbReference type="PANTHER" id="PTHR42756">
    <property type="entry name" value="TRANSCRIPTIONAL REGULATOR, MARR"/>
    <property type="match status" value="1"/>
</dbReference>
<evidence type="ECO:0000256" key="2">
    <source>
        <dbReference type="ARBA" id="ARBA00023125"/>
    </source>
</evidence>
<dbReference type="Proteomes" id="UP000823922">
    <property type="component" value="Unassembled WGS sequence"/>
</dbReference>
<evidence type="ECO:0000313" key="6">
    <source>
        <dbReference type="Proteomes" id="UP000823922"/>
    </source>
</evidence>
<dbReference type="GO" id="GO:0003677">
    <property type="term" value="F:DNA binding"/>
    <property type="evidence" value="ECO:0007669"/>
    <property type="project" value="UniProtKB-KW"/>
</dbReference>
<dbReference type="Gene3D" id="1.10.10.10">
    <property type="entry name" value="Winged helix-like DNA-binding domain superfamily/Winged helix DNA-binding domain"/>
    <property type="match status" value="1"/>
</dbReference>
<feature type="domain" description="HTH marR-type" evidence="4">
    <location>
        <begin position="1"/>
        <end position="130"/>
    </location>
</feature>
<comment type="caution">
    <text evidence="5">The sequence shown here is derived from an EMBL/GenBank/DDBJ whole genome shotgun (WGS) entry which is preliminary data.</text>
</comment>
<dbReference type="InterPro" id="IPR023187">
    <property type="entry name" value="Tscrpt_reg_MarR-type_CS"/>
</dbReference>
<dbReference type="Pfam" id="PF01047">
    <property type="entry name" value="MarR"/>
    <property type="match status" value="1"/>
</dbReference>
<proteinExistence type="predicted"/>
<dbReference type="SMART" id="SM00347">
    <property type="entry name" value="HTH_MARR"/>
    <property type="match status" value="1"/>
</dbReference>
<dbReference type="InterPro" id="IPR036388">
    <property type="entry name" value="WH-like_DNA-bd_sf"/>
</dbReference>
<evidence type="ECO:0000313" key="5">
    <source>
        <dbReference type="EMBL" id="HJC87420.1"/>
    </source>
</evidence>
<dbReference type="PANTHER" id="PTHR42756:SF1">
    <property type="entry name" value="TRANSCRIPTIONAL REPRESSOR OF EMRAB OPERON"/>
    <property type="match status" value="1"/>
</dbReference>
<keyword evidence="2" id="KW-0238">DNA-binding</keyword>
<reference evidence="5" key="1">
    <citation type="journal article" date="2021" name="PeerJ">
        <title>Extensive microbial diversity within the chicken gut microbiome revealed by metagenomics and culture.</title>
        <authorList>
            <person name="Gilroy R."/>
            <person name="Ravi A."/>
            <person name="Getino M."/>
            <person name="Pursley I."/>
            <person name="Horton D.L."/>
            <person name="Alikhan N.F."/>
            <person name="Baker D."/>
            <person name="Gharbi K."/>
            <person name="Hall N."/>
            <person name="Watson M."/>
            <person name="Adriaenssens E.M."/>
            <person name="Foster-Nyarko E."/>
            <person name="Jarju S."/>
            <person name="Secka A."/>
            <person name="Antonio M."/>
            <person name="Oren A."/>
            <person name="Chaudhuri R.R."/>
            <person name="La Ragione R."/>
            <person name="Hildebrand F."/>
            <person name="Pallen M.J."/>
        </authorList>
    </citation>
    <scope>NUCLEOTIDE SEQUENCE</scope>
    <source>
        <strain evidence="5">ChiBcec1-1630</strain>
    </source>
</reference>
<dbReference type="PROSITE" id="PS50995">
    <property type="entry name" value="HTH_MARR_2"/>
    <property type="match status" value="1"/>
</dbReference>
<dbReference type="PROSITE" id="PS01117">
    <property type="entry name" value="HTH_MARR_1"/>
    <property type="match status" value="1"/>
</dbReference>
<name>A0A9D2TSD9_9FIRM</name>
<evidence type="ECO:0000259" key="4">
    <source>
        <dbReference type="PROSITE" id="PS50995"/>
    </source>
</evidence>
<accession>A0A9D2TSD9</accession>
<reference evidence="5" key="2">
    <citation type="submission" date="2021-04" db="EMBL/GenBank/DDBJ databases">
        <authorList>
            <person name="Gilroy R."/>
        </authorList>
    </citation>
    <scope>NUCLEOTIDE SEQUENCE</scope>
    <source>
        <strain evidence="5">ChiBcec1-1630</strain>
    </source>
</reference>
<sequence length="144" mass="16705">MEITNLMLLNRFRKCAHIQYHRKRRFRGQGRILILLQENGRMSQKELTGILERRAATLSEQLENMEKSGLIRREVSVSDRRNLDILLTPEGEQAAVEARQERERMADELFGILTGEEKEQLYPLLEKLADAWAADEAKQGEGIK</sequence>
<protein>
    <submittedName>
        <fullName evidence="5">MarR family transcriptional regulator</fullName>
    </submittedName>
</protein>
<dbReference type="PRINTS" id="PR00598">
    <property type="entry name" value="HTHMARR"/>
</dbReference>
<dbReference type="InterPro" id="IPR036390">
    <property type="entry name" value="WH_DNA-bd_sf"/>
</dbReference>